<dbReference type="InterPro" id="IPR004843">
    <property type="entry name" value="Calcineurin-like_PHP"/>
</dbReference>
<evidence type="ECO:0000313" key="3">
    <source>
        <dbReference type="Proteomes" id="UP000601435"/>
    </source>
</evidence>
<name>A0A812P8H8_9DINO</name>
<dbReference type="PANTHER" id="PTHR12905">
    <property type="entry name" value="METALLOPHOSPHOESTERASE"/>
    <property type="match status" value="1"/>
</dbReference>
<evidence type="ECO:0000259" key="1">
    <source>
        <dbReference type="Pfam" id="PF00149"/>
    </source>
</evidence>
<dbReference type="GO" id="GO:0016787">
    <property type="term" value="F:hydrolase activity"/>
    <property type="evidence" value="ECO:0007669"/>
    <property type="project" value="InterPro"/>
</dbReference>
<dbReference type="InterPro" id="IPR051693">
    <property type="entry name" value="UPF0046_metallophosphoest"/>
</dbReference>
<keyword evidence="3" id="KW-1185">Reference proteome</keyword>
<dbReference type="SUPFAM" id="SSF56300">
    <property type="entry name" value="Metallo-dependent phosphatases"/>
    <property type="match status" value="1"/>
</dbReference>
<sequence length="739" mass="81449">MLHHRLSLPSGDVLIHCGDFSNEGTEEECADFCRWASQQPFRHKLLVCGNHDLTCDESWYQEHWQAWHESFQSPERVAAMLEEAGITVLAGSGRALRIAGVCFYGSPWQPRQPKVRRPMAFGLRRGAELKEEWAKIPTGIDVLLTHTPPANILDIADHTGRQGQSIGCEELAKAVSQRTDVAVHVFGHVHGSYGIHRSKKTFFINAASAATRRGEGAGDLSFGLANSDGENGTRLIVASHETVDVDSETVCEHGLQGQEAVALVRSGVGLELDKLTERKTSQKLSSSLLQLSACSFLSFKHSLAAMPSNFPDVVDFDDDGWDQLSHMSLLPSANSLNTGFSGGTSAVRLQGRLLSFEIDEYLIRQAVHFEAGFVSKQEQDSAKIKYEQLLELLEKAMDDNDVICALDETFRLDLLNVESSLVPLLLQNPADCPLLQHCAKQGWASAVKWLVEHGFRDGLGYRCKHQMSVLHLVAWEGQTNVLAGLGCVEQLCDIPNAFGELPELSGFIRSQQLALETGGDVTALQQACLDVALACRRVRTKMPCCSCRAFVEEANAQLPSASSLSEVLLPVGVEAQAIQRHLQGPLLCSDFVSRYVDLPSAPLLPLCPRFQGQCPHDLQLQVLPRVLEILVTNVNLERLVLEYCCLGAGSATPLKHFFDSLPHRRGIVFSLSGDRGNILDCELFRTSMFDRPILILLSAHGSLCFSILNWKGPCSCNILQQVSAAFSSFYSWMSRHWHL</sequence>
<reference evidence="2" key="1">
    <citation type="submission" date="2021-02" db="EMBL/GenBank/DDBJ databases">
        <authorList>
            <person name="Dougan E. K."/>
            <person name="Rhodes N."/>
            <person name="Thang M."/>
            <person name="Chan C."/>
        </authorList>
    </citation>
    <scope>NUCLEOTIDE SEQUENCE</scope>
</reference>
<feature type="domain" description="Calcineurin-like phosphoesterase" evidence="1">
    <location>
        <begin position="10"/>
        <end position="191"/>
    </location>
</feature>
<dbReference type="PANTHER" id="PTHR12905:SF0">
    <property type="entry name" value="CALCINEURIN-LIKE PHOSPHOESTERASE DOMAIN-CONTAINING PROTEIN"/>
    <property type="match status" value="1"/>
</dbReference>
<accession>A0A812P8H8</accession>
<gene>
    <name evidence="2" type="primary">Mpped1</name>
    <name evidence="2" type="ORF">SNEC2469_LOCUS8796</name>
</gene>
<dbReference type="AlphaFoldDB" id="A0A812P8H8"/>
<dbReference type="InterPro" id="IPR029052">
    <property type="entry name" value="Metallo-depent_PP-like"/>
</dbReference>
<organism evidence="2 3">
    <name type="scientific">Symbiodinium necroappetens</name>
    <dbReference type="NCBI Taxonomy" id="1628268"/>
    <lineage>
        <taxon>Eukaryota</taxon>
        <taxon>Sar</taxon>
        <taxon>Alveolata</taxon>
        <taxon>Dinophyceae</taxon>
        <taxon>Suessiales</taxon>
        <taxon>Symbiodiniaceae</taxon>
        <taxon>Symbiodinium</taxon>
    </lineage>
</organism>
<dbReference type="Proteomes" id="UP000601435">
    <property type="component" value="Unassembled WGS sequence"/>
</dbReference>
<dbReference type="Pfam" id="PF00149">
    <property type="entry name" value="Metallophos"/>
    <property type="match status" value="1"/>
</dbReference>
<dbReference type="Gene3D" id="3.60.21.10">
    <property type="match status" value="1"/>
</dbReference>
<comment type="caution">
    <text evidence="2">The sequence shown here is derived from an EMBL/GenBank/DDBJ whole genome shotgun (WGS) entry which is preliminary data.</text>
</comment>
<dbReference type="OrthoDB" id="630188at2759"/>
<proteinExistence type="predicted"/>
<dbReference type="EMBL" id="CAJNJA010014397">
    <property type="protein sequence ID" value="CAE7341478.1"/>
    <property type="molecule type" value="Genomic_DNA"/>
</dbReference>
<protein>
    <submittedName>
        <fullName evidence="2">Mpped1 protein</fullName>
    </submittedName>
</protein>
<evidence type="ECO:0000313" key="2">
    <source>
        <dbReference type="EMBL" id="CAE7341478.1"/>
    </source>
</evidence>
<dbReference type="CDD" id="cd07379">
    <property type="entry name" value="MPP_239FB"/>
    <property type="match status" value="1"/>
</dbReference>